<feature type="compositionally biased region" description="Acidic residues" evidence="1">
    <location>
        <begin position="74"/>
        <end position="84"/>
    </location>
</feature>
<feature type="compositionally biased region" description="Acidic residues" evidence="1">
    <location>
        <begin position="280"/>
        <end position="289"/>
    </location>
</feature>
<sequence length="358" mass="40713">MTINIAPKALLGNFLSLFPTSMYSSLLELERTAEEEGEEEEKEDQRDTLHTVREADAMMGGEGSRRRGEREGGEEGEEEEEDAVEDRIERKNGDSSESRSLLLEWLARSKQFRDVTASGFAAASTAVAVVAAAAVAIARCRSHVAVLAGIAKLLHRWRIGIVCVEAYFVEESLREEGRTIGRKHARTIYRQRTNLGKKRGPRWVDHKRGWEMGGESFHPLLATWCQVRGHRPDTCKRHGSCVSGTSKYRNASSALAFYFFPLHGSFPNCFETELKVVVKEEEEEEEEEEEKNKRRKGEENRDDEKSTKVDSNVCNYAVVVEWGRIESTYDDDDDDDENEETDDDDDDDDDDDEDDDDR</sequence>
<keyword evidence="2" id="KW-0812">Transmembrane</keyword>
<feature type="transmembrane region" description="Helical" evidence="2">
    <location>
        <begin position="115"/>
        <end position="138"/>
    </location>
</feature>
<feature type="region of interest" description="Disordered" evidence="1">
    <location>
        <begin position="324"/>
        <end position="358"/>
    </location>
</feature>
<proteinExistence type="predicted"/>
<organism evidence="3 4">
    <name type="scientific">Vespula squamosa</name>
    <name type="common">Southern yellow jacket</name>
    <name type="synonym">Wasp</name>
    <dbReference type="NCBI Taxonomy" id="30214"/>
    <lineage>
        <taxon>Eukaryota</taxon>
        <taxon>Metazoa</taxon>
        <taxon>Ecdysozoa</taxon>
        <taxon>Arthropoda</taxon>
        <taxon>Hexapoda</taxon>
        <taxon>Insecta</taxon>
        <taxon>Pterygota</taxon>
        <taxon>Neoptera</taxon>
        <taxon>Endopterygota</taxon>
        <taxon>Hymenoptera</taxon>
        <taxon>Apocrita</taxon>
        <taxon>Aculeata</taxon>
        <taxon>Vespoidea</taxon>
        <taxon>Vespidae</taxon>
        <taxon>Vespinae</taxon>
        <taxon>Vespula</taxon>
    </lineage>
</organism>
<dbReference type="EMBL" id="JAUDFV010000152">
    <property type="protein sequence ID" value="KAL2717951.1"/>
    <property type="molecule type" value="Genomic_DNA"/>
</dbReference>
<feature type="region of interest" description="Disordered" evidence="1">
    <location>
        <begin position="279"/>
        <end position="312"/>
    </location>
</feature>
<accession>A0ABD2AC10</accession>
<name>A0ABD2AC10_VESSQ</name>
<dbReference type="Proteomes" id="UP001607302">
    <property type="component" value="Unassembled WGS sequence"/>
</dbReference>
<gene>
    <name evidence="3" type="ORF">V1478_011827</name>
</gene>
<feature type="compositionally biased region" description="Basic and acidic residues" evidence="1">
    <location>
        <begin position="63"/>
        <end position="73"/>
    </location>
</feature>
<evidence type="ECO:0000313" key="4">
    <source>
        <dbReference type="Proteomes" id="UP001607302"/>
    </source>
</evidence>
<dbReference type="AlphaFoldDB" id="A0ABD2AC10"/>
<keyword evidence="2" id="KW-1133">Transmembrane helix</keyword>
<reference evidence="3 4" key="1">
    <citation type="journal article" date="2024" name="Ann. Entomol. Soc. Am.">
        <title>Genomic analyses of the southern and eastern yellowjacket wasps (Hymenoptera: Vespidae) reveal evolutionary signatures of social life.</title>
        <authorList>
            <person name="Catto M.A."/>
            <person name="Caine P.B."/>
            <person name="Orr S.E."/>
            <person name="Hunt B.G."/>
            <person name="Goodisman M.A.D."/>
        </authorList>
    </citation>
    <scope>NUCLEOTIDE SEQUENCE [LARGE SCALE GENOMIC DNA]</scope>
    <source>
        <strain evidence="3">233</strain>
        <tissue evidence="3">Head and thorax</tissue>
    </source>
</reference>
<feature type="compositionally biased region" description="Acidic residues" evidence="1">
    <location>
        <begin position="328"/>
        <end position="358"/>
    </location>
</feature>
<protein>
    <submittedName>
        <fullName evidence="3">Uncharacterized protein</fullName>
    </submittedName>
</protein>
<evidence type="ECO:0000256" key="1">
    <source>
        <dbReference type="SAM" id="MobiDB-lite"/>
    </source>
</evidence>
<feature type="compositionally biased region" description="Basic and acidic residues" evidence="1">
    <location>
        <begin position="290"/>
        <end position="308"/>
    </location>
</feature>
<evidence type="ECO:0000313" key="3">
    <source>
        <dbReference type="EMBL" id="KAL2717951.1"/>
    </source>
</evidence>
<feature type="compositionally biased region" description="Basic and acidic residues" evidence="1">
    <location>
        <begin position="43"/>
        <end position="56"/>
    </location>
</feature>
<keyword evidence="4" id="KW-1185">Reference proteome</keyword>
<comment type="caution">
    <text evidence="3">The sequence shown here is derived from an EMBL/GenBank/DDBJ whole genome shotgun (WGS) entry which is preliminary data.</text>
</comment>
<evidence type="ECO:0000256" key="2">
    <source>
        <dbReference type="SAM" id="Phobius"/>
    </source>
</evidence>
<feature type="region of interest" description="Disordered" evidence="1">
    <location>
        <begin position="29"/>
        <end position="92"/>
    </location>
</feature>
<keyword evidence="2" id="KW-0472">Membrane</keyword>